<evidence type="ECO:0000313" key="4">
    <source>
        <dbReference type="Proteomes" id="UP000007058"/>
    </source>
</evidence>
<name>Q2W6K7_PARM1</name>
<dbReference type="AlphaFoldDB" id="Q2W6K7"/>
<dbReference type="GO" id="GO:0120147">
    <property type="term" value="F:formylglycine-generating oxidase activity"/>
    <property type="evidence" value="ECO:0007669"/>
    <property type="project" value="TreeGrafter"/>
</dbReference>
<evidence type="ECO:0000313" key="3">
    <source>
        <dbReference type="EMBL" id="BAE50518.1"/>
    </source>
</evidence>
<dbReference type="PANTHER" id="PTHR23150">
    <property type="entry name" value="SULFATASE MODIFYING FACTOR 1, 2"/>
    <property type="match status" value="1"/>
</dbReference>
<keyword evidence="4" id="KW-1185">Reference proteome</keyword>
<dbReference type="PANTHER" id="PTHR23150:SF35">
    <property type="entry name" value="BLL6746 PROTEIN"/>
    <property type="match status" value="1"/>
</dbReference>
<dbReference type="HOGENOM" id="CLU_012431_2_4_5"/>
<dbReference type="STRING" id="342108.amb1714"/>
<organism evidence="3 4">
    <name type="scientific">Paramagnetospirillum magneticum (strain ATCC 700264 / AMB-1)</name>
    <name type="common">Magnetospirillum magneticum</name>
    <dbReference type="NCBI Taxonomy" id="342108"/>
    <lineage>
        <taxon>Bacteria</taxon>
        <taxon>Pseudomonadati</taxon>
        <taxon>Pseudomonadota</taxon>
        <taxon>Alphaproteobacteria</taxon>
        <taxon>Rhodospirillales</taxon>
        <taxon>Magnetospirillaceae</taxon>
        <taxon>Paramagnetospirillum</taxon>
    </lineage>
</organism>
<evidence type="ECO:0000259" key="2">
    <source>
        <dbReference type="Pfam" id="PF03781"/>
    </source>
</evidence>
<feature type="domain" description="Sulfatase-modifying factor enzyme-like" evidence="2">
    <location>
        <begin position="38"/>
        <end position="261"/>
    </location>
</feature>
<protein>
    <submittedName>
        <fullName evidence="3">Uncharacterized conserved protein</fullName>
    </submittedName>
</protein>
<dbReference type="OrthoDB" id="9768004at2"/>
<accession>Q2W6K7</accession>
<dbReference type="EMBL" id="AP007255">
    <property type="protein sequence ID" value="BAE50518.1"/>
    <property type="molecule type" value="Genomic_DNA"/>
</dbReference>
<gene>
    <name evidence="3" type="ordered locus">amb1714</name>
</gene>
<keyword evidence="1" id="KW-0732">Signal</keyword>
<reference evidence="3 4" key="1">
    <citation type="journal article" date="2005" name="DNA Res.">
        <title>Complete genome sequence of the facultative anaerobic magnetotactic bacterium Magnetospirillum sp. strain AMB-1.</title>
        <authorList>
            <person name="Matsunaga T."/>
            <person name="Okamura Y."/>
            <person name="Fukuda Y."/>
            <person name="Wahyudi A.T."/>
            <person name="Murase Y."/>
            <person name="Takeyama H."/>
        </authorList>
    </citation>
    <scope>NUCLEOTIDE SEQUENCE [LARGE SCALE GENOMIC DNA]</scope>
    <source>
        <strain evidence="4">ATCC 700264 / AMB-1</strain>
    </source>
</reference>
<dbReference type="InterPro" id="IPR051043">
    <property type="entry name" value="Sulfatase_Mod_Factor_Kinase"/>
</dbReference>
<feature type="chain" id="PRO_5004218142" evidence="1">
    <location>
        <begin position="23"/>
        <end position="264"/>
    </location>
</feature>
<dbReference type="InterPro" id="IPR042095">
    <property type="entry name" value="SUMF_sf"/>
</dbReference>
<evidence type="ECO:0000256" key="1">
    <source>
        <dbReference type="SAM" id="SignalP"/>
    </source>
</evidence>
<feature type="signal peptide" evidence="1">
    <location>
        <begin position="1"/>
        <end position="22"/>
    </location>
</feature>
<dbReference type="InterPro" id="IPR005532">
    <property type="entry name" value="SUMF_dom"/>
</dbReference>
<proteinExistence type="predicted"/>
<sequence>MRTQIAVVALLLAGLVGGNAFAKSGLKAGQSFKDCATCPEMVIIPPGSFVMGSPESEMDRNSDEGPQHRVTIPAPFALGKTEVTQAEWEAVMGSNPGKFRGANRPVERVSWNDVHVFIGKLNAKTGKRYRLPSEAEWEYAARAGTTTVYSWGDHIGKGNANCDDCGSQWDNRETAPVGSFRPNRFGLYDMQGNVWEWVQDCEHDNYSGAPGNGSAWAGSTSCNRVVRGGSWADDPRLLRSALRSDLAPDFRDYDLGFRLARTLP</sequence>
<dbReference type="Pfam" id="PF03781">
    <property type="entry name" value="FGE-sulfatase"/>
    <property type="match status" value="1"/>
</dbReference>
<dbReference type="Proteomes" id="UP000007058">
    <property type="component" value="Chromosome"/>
</dbReference>
<dbReference type="KEGG" id="mag:amb1714"/>
<dbReference type="SUPFAM" id="SSF56436">
    <property type="entry name" value="C-type lectin-like"/>
    <property type="match status" value="1"/>
</dbReference>
<dbReference type="Gene3D" id="3.90.1580.10">
    <property type="entry name" value="paralog of FGE (formylglycine-generating enzyme)"/>
    <property type="match status" value="1"/>
</dbReference>
<dbReference type="InterPro" id="IPR016187">
    <property type="entry name" value="CTDL_fold"/>
</dbReference>